<evidence type="ECO:0000313" key="5">
    <source>
        <dbReference type="EMBL" id="RLE50765.1"/>
    </source>
</evidence>
<dbReference type="GO" id="GO:0016779">
    <property type="term" value="F:nucleotidyltransferase activity"/>
    <property type="evidence" value="ECO:0007669"/>
    <property type="project" value="UniProtKB-KW"/>
</dbReference>
<dbReference type="Gene3D" id="3.40.50.720">
    <property type="entry name" value="NAD(P)-binding Rossmann-like Domain"/>
    <property type="match status" value="1"/>
</dbReference>
<protein>
    <submittedName>
        <fullName evidence="5">Adenylyltransferase</fullName>
    </submittedName>
</protein>
<dbReference type="AlphaFoldDB" id="A0A497EU03"/>
<keyword evidence="2" id="KW-0472">Membrane</keyword>
<dbReference type="InterPro" id="IPR045886">
    <property type="entry name" value="ThiF/MoeB/HesA"/>
</dbReference>
<name>A0A497EU03_9CREN</name>
<gene>
    <name evidence="5" type="ORF">DRJ31_00215</name>
    <name evidence="4" type="ORF">DRJ33_07455</name>
</gene>
<sequence length="243" mass="26693">MLSDRELKRYDRQIKISNVGEEGQKKLKLAKVLVAGAGGLGSVASIYLAAAGIGHIVIVDKDKVDITNLNRQVVHWEEDIGKFKALSAAEKLRKLNSDVEIEGIVEEIREDNVDELLNGVNVVVDALDNYETRLLLNRAVVNKGIAMVHGAVHGFEGQVMTIIPGKTACLNCLYRGVKPRGFVPTIGIAPAVIGALEVTEVIKYLLGIGELLLNRMLIFDGEQMRFYEVQVQKDPMCPTCSRK</sequence>
<dbReference type="Proteomes" id="UP000272051">
    <property type="component" value="Unassembled WGS sequence"/>
</dbReference>
<evidence type="ECO:0000259" key="3">
    <source>
        <dbReference type="Pfam" id="PF00899"/>
    </source>
</evidence>
<keyword evidence="5" id="KW-0808">Transferase</keyword>
<dbReference type="GO" id="GO:0005737">
    <property type="term" value="C:cytoplasm"/>
    <property type="evidence" value="ECO:0007669"/>
    <property type="project" value="TreeGrafter"/>
</dbReference>
<dbReference type="Pfam" id="PF00899">
    <property type="entry name" value="ThiF"/>
    <property type="match status" value="1"/>
</dbReference>
<dbReference type="FunFam" id="3.40.50.720:FF:000080">
    <property type="entry name" value="Thiazole biosynthesis adenylyltransferase ThiF"/>
    <property type="match status" value="1"/>
</dbReference>
<reference evidence="6 7" key="1">
    <citation type="submission" date="2018-06" db="EMBL/GenBank/DDBJ databases">
        <title>Extensive metabolic versatility and redundancy in microbially diverse, dynamic hydrothermal sediments.</title>
        <authorList>
            <person name="Dombrowski N."/>
            <person name="Teske A."/>
            <person name="Baker B.J."/>
        </authorList>
    </citation>
    <scope>NUCLEOTIDE SEQUENCE [LARGE SCALE GENOMIC DNA]</scope>
    <source>
        <strain evidence="4">B34_G17</strain>
        <strain evidence="5">B66_G16</strain>
    </source>
</reference>
<proteinExistence type="inferred from homology"/>
<accession>A0A497EU03</accession>
<dbReference type="InterPro" id="IPR000594">
    <property type="entry name" value="ThiF_NAD_FAD-bd"/>
</dbReference>
<dbReference type="GO" id="GO:0008641">
    <property type="term" value="F:ubiquitin-like modifier activating enzyme activity"/>
    <property type="evidence" value="ECO:0007669"/>
    <property type="project" value="InterPro"/>
</dbReference>
<comment type="similarity">
    <text evidence="1">Belongs to the HesA/MoeB/ThiF family.</text>
</comment>
<keyword evidence="2" id="KW-1133">Transmembrane helix</keyword>
<dbReference type="Proteomes" id="UP000278475">
    <property type="component" value="Unassembled WGS sequence"/>
</dbReference>
<organism evidence="5 7">
    <name type="scientific">Thermoproteota archaeon</name>
    <dbReference type="NCBI Taxonomy" id="2056631"/>
    <lineage>
        <taxon>Archaea</taxon>
        <taxon>Thermoproteota</taxon>
    </lineage>
</organism>
<keyword evidence="5" id="KW-0548">Nucleotidyltransferase</keyword>
<dbReference type="InterPro" id="IPR035985">
    <property type="entry name" value="Ubiquitin-activating_enz"/>
</dbReference>
<evidence type="ECO:0000313" key="6">
    <source>
        <dbReference type="Proteomes" id="UP000272051"/>
    </source>
</evidence>
<evidence type="ECO:0000256" key="2">
    <source>
        <dbReference type="SAM" id="Phobius"/>
    </source>
</evidence>
<evidence type="ECO:0000256" key="1">
    <source>
        <dbReference type="ARBA" id="ARBA00009919"/>
    </source>
</evidence>
<dbReference type="GO" id="GO:0004792">
    <property type="term" value="F:thiosulfate-cyanide sulfurtransferase activity"/>
    <property type="evidence" value="ECO:0007669"/>
    <property type="project" value="TreeGrafter"/>
</dbReference>
<feature type="domain" description="THIF-type NAD/FAD binding fold" evidence="3">
    <location>
        <begin position="10"/>
        <end position="238"/>
    </location>
</feature>
<comment type="caution">
    <text evidence="5">The sequence shown here is derived from an EMBL/GenBank/DDBJ whole genome shotgun (WGS) entry which is preliminary data.</text>
</comment>
<dbReference type="SUPFAM" id="SSF69572">
    <property type="entry name" value="Activating enzymes of the ubiquitin-like proteins"/>
    <property type="match status" value="1"/>
</dbReference>
<evidence type="ECO:0000313" key="4">
    <source>
        <dbReference type="EMBL" id="RLE50393.1"/>
    </source>
</evidence>
<dbReference type="EMBL" id="QMQX01000172">
    <property type="protein sequence ID" value="RLE50393.1"/>
    <property type="molecule type" value="Genomic_DNA"/>
</dbReference>
<dbReference type="EMBL" id="QMQV01000001">
    <property type="protein sequence ID" value="RLE50765.1"/>
    <property type="molecule type" value="Genomic_DNA"/>
</dbReference>
<feature type="transmembrane region" description="Helical" evidence="2">
    <location>
        <begin position="32"/>
        <end position="58"/>
    </location>
</feature>
<dbReference type="CDD" id="cd00757">
    <property type="entry name" value="ThiF_MoeB_HesA_family"/>
    <property type="match status" value="1"/>
</dbReference>
<keyword evidence="2" id="KW-0812">Transmembrane</keyword>
<evidence type="ECO:0000313" key="7">
    <source>
        <dbReference type="Proteomes" id="UP000278475"/>
    </source>
</evidence>
<dbReference type="PANTHER" id="PTHR10953">
    <property type="entry name" value="UBIQUITIN-ACTIVATING ENZYME E1"/>
    <property type="match status" value="1"/>
</dbReference>
<dbReference type="PANTHER" id="PTHR10953:SF102">
    <property type="entry name" value="ADENYLYLTRANSFERASE AND SULFURTRANSFERASE MOCS3"/>
    <property type="match status" value="1"/>
</dbReference>